<evidence type="ECO:0000313" key="2">
    <source>
        <dbReference type="Proteomes" id="UP000595662"/>
    </source>
</evidence>
<proteinExistence type="predicted"/>
<dbReference type="EMBL" id="CP060776">
    <property type="protein sequence ID" value="QQK43677.1"/>
    <property type="molecule type" value="Genomic_DNA"/>
</dbReference>
<protein>
    <submittedName>
        <fullName evidence="1">Uncharacterized protein</fullName>
    </submittedName>
</protein>
<evidence type="ECO:0000313" key="1">
    <source>
        <dbReference type="EMBL" id="QQK43677.1"/>
    </source>
</evidence>
<sequence length="124" mass="13928">MHLPLLHFSTSTSSSSSPSHRVPVSPGLPGLLAASLRQVEHECLHRLSNLSLPPYTGKGKRHINLGIIRDFHGLRRPFFELESHFTVQYPRLHISETVVVPLSFQDRFDEGFTQAFSASILENV</sequence>
<dbReference type="GeneID" id="90952972"/>
<gene>
    <name evidence="1" type="ORF">Pdw03_7578</name>
</gene>
<organism evidence="1 2">
    <name type="scientific">Penicillium digitatum</name>
    <name type="common">Green mold</name>
    <dbReference type="NCBI Taxonomy" id="36651"/>
    <lineage>
        <taxon>Eukaryota</taxon>
        <taxon>Fungi</taxon>
        <taxon>Dikarya</taxon>
        <taxon>Ascomycota</taxon>
        <taxon>Pezizomycotina</taxon>
        <taxon>Eurotiomycetes</taxon>
        <taxon>Eurotiomycetidae</taxon>
        <taxon>Eurotiales</taxon>
        <taxon>Aspergillaceae</taxon>
        <taxon>Penicillium</taxon>
    </lineage>
</organism>
<dbReference type="RefSeq" id="XP_065956785.1">
    <property type="nucleotide sequence ID" value="XM_066101702.1"/>
</dbReference>
<name>A0A7T6XM74_PENDI</name>
<dbReference type="Proteomes" id="UP000595662">
    <property type="component" value="Chromosome 3"/>
</dbReference>
<reference evidence="1 2" key="1">
    <citation type="submission" date="2020-08" db="EMBL/GenBank/DDBJ databases">
        <title>The completed genome sequence of the pathogenic ascomycete fungus Penicillium digitatum.</title>
        <authorList>
            <person name="Wang M."/>
        </authorList>
    </citation>
    <scope>NUCLEOTIDE SEQUENCE [LARGE SCALE GENOMIC DNA]</scope>
    <source>
        <strain evidence="1 2">PdW03</strain>
    </source>
</reference>
<dbReference type="AlphaFoldDB" id="A0A7T6XM74"/>
<accession>A0A7T6XM74</accession>